<gene>
    <name evidence="2" type="ORF">LIP_1901</name>
</gene>
<dbReference type="KEGG" id="lpil:LIP_1901"/>
<feature type="chain" id="PRO_5005487014" evidence="1">
    <location>
        <begin position="20"/>
        <end position="168"/>
    </location>
</feature>
<accession>A0A0K2SL69</accession>
<protein>
    <submittedName>
        <fullName evidence="2">Uncharacterized protein</fullName>
    </submittedName>
</protein>
<sequence>MTAACILMAWAAVAGPAAAQGTVLATVYVTVVARIPDLARLTARTPEVVFTEEDILEGEHLGDQIRITRPGGLQLDFVGNRNAEILVSNPQGLVQVETGTVLPSERLEWRLQPGSRWRPFGAHMVRLTTQGPGRSTLALDLRLSLQYTDPMGTYETTLVFTVLVPPEP</sequence>
<dbReference type="AlphaFoldDB" id="A0A0K2SL69"/>
<evidence type="ECO:0000313" key="3">
    <source>
        <dbReference type="Proteomes" id="UP000065807"/>
    </source>
</evidence>
<proteinExistence type="predicted"/>
<reference evidence="3" key="2">
    <citation type="journal article" date="2016" name="Int. J. Syst. Evol. Microbiol.">
        <title>Complete genome sequence and cell structure of Limnochorda pilosa, a Gram-negative spore-former within the phylum Firmicutes.</title>
        <authorList>
            <person name="Watanabe M."/>
            <person name="Kojima H."/>
            <person name="Fukui M."/>
        </authorList>
    </citation>
    <scope>NUCLEOTIDE SEQUENCE [LARGE SCALE GENOMIC DNA]</scope>
    <source>
        <strain evidence="3">HC45</strain>
    </source>
</reference>
<evidence type="ECO:0000313" key="2">
    <source>
        <dbReference type="EMBL" id="BAS27742.1"/>
    </source>
</evidence>
<evidence type="ECO:0000256" key="1">
    <source>
        <dbReference type="SAM" id="SignalP"/>
    </source>
</evidence>
<feature type="signal peptide" evidence="1">
    <location>
        <begin position="1"/>
        <end position="19"/>
    </location>
</feature>
<keyword evidence="1" id="KW-0732">Signal</keyword>
<name>A0A0K2SL69_LIMPI</name>
<keyword evidence="3" id="KW-1185">Reference proteome</keyword>
<reference evidence="3" key="1">
    <citation type="submission" date="2015-07" db="EMBL/GenBank/DDBJ databases">
        <title>Complete genome sequence and phylogenetic analysis of Limnochorda pilosa.</title>
        <authorList>
            <person name="Watanabe M."/>
            <person name="Kojima H."/>
            <person name="Fukui M."/>
        </authorList>
    </citation>
    <scope>NUCLEOTIDE SEQUENCE [LARGE SCALE GENOMIC DNA]</scope>
    <source>
        <strain evidence="3">HC45</strain>
    </source>
</reference>
<dbReference type="Proteomes" id="UP000065807">
    <property type="component" value="Chromosome"/>
</dbReference>
<dbReference type="RefSeq" id="WP_068137028.1">
    <property type="nucleotide sequence ID" value="NZ_AP014924.1"/>
</dbReference>
<organism evidence="2 3">
    <name type="scientific">Limnochorda pilosa</name>
    <dbReference type="NCBI Taxonomy" id="1555112"/>
    <lineage>
        <taxon>Bacteria</taxon>
        <taxon>Bacillati</taxon>
        <taxon>Bacillota</taxon>
        <taxon>Limnochordia</taxon>
        <taxon>Limnochordales</taxon>
        <taxon>Limnochordaceae</taxon>
        <taxon>Limnochorda</taxon>
    </lineage>
</organism>
<dbReference type="EMBL" id="AP014924">
    <property type="protein sequence ID" value="BAS27742.1"/>
    <property type="molecule type" value="Genomic_DNA"/>
</dbReference>